<keyword evidence="6" id="KW-0675">Receptor</keyword>
<dbReference type="CDD" id="cd06225">
    <property type="entry name" value="HAMP"/>
    <property type="match status" value="1"/>
</dbReference>
<comment type="similarity">
    <text evidence="2">Belongs to the methyl-accepting chemotaxis (MCP) protein family.</text>
</comment>
<keyword evidence="1" id="KW-0488">Methylation</keyword>
<feature type="transmembrane region" description="Helical" evidence="4">
    <location>
        <begin position="163"/>
        <end position="184"/>
    </location>
</feature>
<dbReference type="Pfam" id="PF17201">
    <property type="entry name" value="Cache_3-Cache_2"/>
    <property type="match status" value="1"/>
</dbReference>
<dbReference type="Proteomes" id="UP001268089">
    <property type="component" value="Unassembled WGS sequence"/>
</dbReference>
<dbReference type="CDD" id="cd11386">
    <property type="entry name" value="MCP_signal"/>
    <property type="match status" value="1"/>
</dbReference>
<keyword evidence="4" id="KW-0812">Transmembrane</keyword>
<dbReference type="SMART" id="SM00283">
    <property type="entry name" value="MA"/>
    <property type="match status" value="1"/>
</dbReference>
<dbReference type="InterPro" id="IPR004090">
    <property type="entry name" value="Chemotax_Me-accpt_rcpt"/>
</dbReference>
<evidence type="ECO:0000256" key="4">
    <source>
        <dbReference type="SAM" id="Phobius"/>
    </source>
</evidence>
<dbReference type="InterPro" id="IPR033462">
    <property type="entry name" value="Cache_3-Cache_2"/>
</dbReference>
<evidence type="ECO:0000259" key="5">
    <source>
        <dbReference type="PROSITE" id="PS50111"/>
    </source>
</evidence>
<dbReference type="EMBL" id="JAVDXO010000013">
    <property type="protein sequence ID" value="MDR7308738.1"/>
    <property type="molecule type" value="Genomic_DNA"/>
</dbReference>
<evidence type="ECO:0000256" key="1">
    <source>
        <dbReference type="ARBA" id="ARBA00022481"/>
    </source>
</evidence>
<name>A0ABU1ZTD2_9BURK</name>
<keyword evidence="4" id="KW-0472">Membrane</keyword>
<dbReference type="PANTHER" id="PTHR43531:SF14">
    <property type="entry name" value="METHYL-ACCEPTING CHEMOTAXIS PROTEIN I-RELATED"/>
    <property type="match status" value="1"/>
</dbReference>
<keyword evidence="4" id="KW-1133">Transmembrane helix</keyword>
<protein>
    <submittedName>
        <fullName evidence="6">Methyl-accepting chemotaxis protein-2 (Aspartate sensor receptor)</fullName>
    </submittedName>
</protein>
<dbReference type="PROSITE" id="PS50111">
    <property type="entry name" value="CHEMOTAXIS_TRANSDUC_2"/>
    <property type="match status" value="1"/>
</dbReference>
<feature type="domain" description="Methyl-accepting transducer" evidence="5">
    <location>
        <begin position="267"/>
        <end position="496"/>
    </location>
</feature>
<dbReference type="InterPro" id="IPR051310">
    <property type="entry name" value="MCP_chemotaxis"/>
</dbReference>
<dbReference type="InterPro" id="IPR004089">
    <property type="entry name" value="MCPsignal_dom"/>
</dbReference>
<sequence length="513" mass="54115">MFPFTGPARRVKVAARKFAAVLPDAFSLDGRQRVTVQDRQVALLRNGQRPLNLDFALPDGFSQSTGLVATVFARDGDDFIRVTTSVRKQDGERAIGTPLDRSQPAYDDVLQGRAHLGYATIFGKQYLTHYEPVKDASGRIIGILFVGLDITDSPGMGLSAAMAWRISVVYGLVQTVLLGVTGQLRNPSDWVIGGVMMALLWACTYLLMNHFVALPLRAGRAASQRVASGDLTRQVHVSSSDDAGQILLAINSINIGLTLLMGKVRSSTTIVAMGTSEIADGNMDLANRTEKQAGEVNAAASAVHELTSTVAHTADQAAQLNSLVASVSGVASNGGDVVQQVVRTMGQISASANKINDIIGLIEGIAFQTNILALNAAVEAARAGEQGRGFAVVASEVRSLAQRSSGAAREIKDLIGASVNSVAAGSDLVDKTRQAMEHITGAISEVVSYIDGIAQASQEQRAGIESVNRSVSAIDQMTQQNVALVEKAAAAALKMRDQAHTLGAAVDSFKTHR</sequence>
<evidence type="ECO:0000256" key="3">
    <source>
        <dbReference type="PROSITE-ProRule" id="PRU00284"/>
    </source>
</evidence>
<feature type="transmembrane region" description="Helical" evidence="4">
    <location>
        <begin position="190"/>
        <end position="208"/>
    </location>
</feature>
<dbReference type="Pfam" id="PF00015">
    <property type="entry name" value="MCPsignal"/>
    <property type="match status" value="1"/>
</dbReference>
<gene>
    <name evidence="6" type="ORF">J2X15_004059</name>
</gene>
<accession>A0ABU1ZTD2</accession>
<dbReference type="RefSeq" id="WP_310346502.1">
    <property type="nucleotide sequence ID" value="NZ_JAVDXO010000013.1"/>
</dbReference>
<dbReference type="SUPFAM" id="SSF103190">
    <property type="entry name" value="Sensory domain-like"/>
    <property type="match status" value="1"/>
</dbReference>
<organism evidence="6 7">
    <name type="scientific">Rhodoferax saidenbachensis</name>
    <dbReference type="NCBI Taxonomy" id="1484693"/>
    <lineage>
        <taxon>Bacteria</taxon>
        <taxon>Pseudomonadati</taxon>
        <taxon>Pseudomonadota</taxon>
        <taxon>Betaproteobacteria</taxon>
        <taxon>Burkholderiales</taxon>
        <taxon>Comamonadaceae</taxon>
        <taxon>Rhodoferax</taxon>
    </lineage>
</organism>
<proteinExistence type="inferred from homology"/>
<evidence type="ECO:0000256" key="2">
    <source>
        <dbReference type="ARBA" id="ARBA00029447"/>
    </source>
</evidence>
<dbReference type="PRINTS" id="PR00260">
    <property type="entry name" value="CHEMTRNSDUCR"/>
</dbReference>
<dbReference type="Gene3D" id="1.10.287.950">
    <property type="entry name" value="Methyl-accepting chemotaxis protein"/>
    <property type="match status" value="1"/>
</dbReference>
<dbReference type="SUPFAM" id="SSF58104">
    <property type="entry name" value="Methyl-accepting chemotaxis protein (MCP) signaling domain"/>
    <property type="match status" value="1"/>
</dbReference>
<evidence type="ECO:0000313" key="6">
    <source>
        <dbReference type="EMBL" id="MDR7308738.1"/>
    </source>
</evidence>
<keyword evidence="3" id="KW-0807">Transducer</keyword>
<dbReference type="PANTHER" id="PTHR43531">
    <property type="entry name" value="PROTEIN ICFG"/>
    <property type="match status" value="1"/>
</dbReference>
<keyword evidence="7" id="KW-1185">Reference proteome</keyword>
<reference evidence="6 7" key="1">
    <citation type="submission" date="2023-07" db="EMBL/GenBank/DDBJ databases">
        <title>Sorghum-associated microbial communities from plants grown in Nebraska, USA.</title>
        <authorList>
            <person name="Schachtman D."/>
        </authorList>
    </citation>
    <scope>NUCLEOTIDE SEQUENCE [LARGE SCALE GENOMIC DNA]</scope>
    <source>
        <strain evidence="6 7">BE308</strain>
    </source>
</reference>
<dbReference type="InterPro" id="IPR029151">
    <property type="entry name" value="Sensor-like_sf"/>
</dbReference>
<comment type="caution">
    <text evidence="6">The sequence shown here is derived from an EMBL/GenBank/DDBJ whole genome shotgun (WGS) entry which is preliminary data.</text>
</comment>
<evidence type="ECO:0000313" key="7">
    <source>
        <dbReference type="Proteomes" id="UP001268089"/>
    </source>
</evidence>